<gene>
    <name evidence="1" type="ORF">MBFIL_03180</name>
</gene>
<evidence type="ECO:0000313" key="2">
    <source>
        <dbReference type="Proteomes" id="UP000077066"/>
    </source>
</evidence>
<dbReference type="STRING" id="55758.MBFIL_03180"/>
<organism evidence="1 2">
    <name type="scientific">Methanobrevibacter filiformis</name>
    <dbReference type="NCBI Taxonomy" id="55758"/>
    <lineage>
        <taxon>Archaea</taxon>
        <taxon>Methanobacteriati</taxon>
        <taxon>Methanobacteriota</taxon>
        <taxon>Methanomada group</taxon>
        <taxon>Methanobacteria</taxon>
        <taxon>Methanobacteriales</taxon>
        <taxon>Methanobacteriaceae</taxon>
        <taxon>Methanobrevibacter</taxon>
    </lineage>
</organism>
<proteinExistence type="predicted"/>
<reference evidence="1 2" key="1">
    <citation type="submission" date="2016-04" db="EMBL/GenBank/DDBJ databases">
        <title>Genome sequence of Methanobrevibacter filiformis DSM 11501.</title>
        <authorList>
            <person name="Poehlein A."/>
            <person name="Seedorf H."/>
            <person name="Daniel R."/>
        </authorList>
    </citation>
    <scope>NUCLEOTIDE SEQUENCE [LARGE SCALE GENOMIC DNA]</scope>
    <source>
        <strain evidence="1 2">DSM 11501</strain>
    </source>
</reference>
<dbReference type="OrthoDB" id="377134at2157"/>
<keyword evidence="1" id="KW-0808">Transferase</keyword>
<dbReference type="SUPFAM" id="SSF81593">
    <property type="entry name" value="Nucleotidyltransferase substrate binding subunit/domain"/>
    <property type="match status" value="1"/>
</dbReference>
<name>A0A166EZW0_9EURY</name>
<dbReference type="EMBL" id="LWMT01000041">
    <property type="protein sequence ID" value="KZX17180.1"/>
    <property type="molecule type" value="Genomic_DNA"/>
</dbReference>
<comment type="caution">
    <text evidence="1">The sequence shown here is derived from an EMBL/GenBank/DDBJ whole genome shotgun (WGS) entry which is preliminary data.</text>
</comment>
<dbReference type="Proteomes" id="UP000077066">
    <property type="component" value="Unassembled WGS sequence"/>
</dbReference>
<dbReference type="RefSeq" id="WP_066970845.1">
    <property type="nucleotide sequence ID" value="NZ_LWMT01000041.1"/>
</dbReference>
<accession>A0A166EZW0</accession>
<dbReference type="Gene3D" id="1.20.120.330">
    <property type="entry name" value="Nucleotidyltransferases domain 2"/>
    <property type="match status" value="1"/>
</dbReference>
<sequence length="147" mass="17295">MEKALFKEEKLNIISLIKTHELLSNALVFKNQIEKRIENNPEEKKLNAIGKAAVIKSFKLVFNESIKIMRKYMEYEDGIDGFATYKCFFRTAEEKSLIDDFHKWMKFYKAKESVSEAPYTDETVNKVCLTAKEFDAYVKELILFLEK</sequence>
<keyword evidence="2" id="KW-1185">Reference proteome</keyword>
<evidence type="ECO:0000313" key="1">
    <source>
        <dbReference type="EMBL" id="KZX17180.1"/>
    </source>
</evidence>
<dbReference type="InterPro" id="IPR010235">
    <property type="entry name" value="HepT"/>
</dbReference>
<dbReference type="PATRIC" id="fig|55758.3.peg.356"/>
<protein>
    <submittedName>
        <fullName evidence="1">Nucleotidyltransferase substrate binding protein like protein</fullName>
    </submittedName>
</protein>
<dbReference type="AlphaFoldDB" id="A0A166EZW0"/>
<dbReference type="GO" id="GO:0016740">
    <property type="term" value="F:transferase activity"/>
    <property type="evidence" value="ECO:0007669"/>
    <property type="project" value="UniProtKB-KW"/>
</dbReference>
<dbReference type="Pfam" id="PF08780">
    <property type="entry name" value="NTase_sub_bind"/>
    <property type="match status" value="1"/>
</dbReference>